<protein>
    <submittedName>
        <fullName evidence="1">Uncharacterized protein</fullName>
    </submittedName>
</protein>
<sequence>MINRHHRVQQAAVAAVVGHTEVIIHDYPLANCNPVGQWSDVVSTGFQQHEQLSKSERRPSRVQLFMRAWLHMFKLVNGSVVGRAGRKRDTIQSRYTSNDEQES</sequence>
<organism evidence="1 2">
    <name type="scientific">Blomia tropicalis</name>
    <name type="common">Mite</name>
    <dbReference type="NCBI Taxonomy" id="40697"/>
    <lineage>
        <taxon>Eukaryota</taxon>
        <taxon>Metazoa</taxon>
        <taxon>Ecdysozoa</taxon>
        <taxon>Arthropoda</taxon>
        <taxon>Chelicerata</taxon>
        <taxon>Arachnida</taxon>
        <taxon>Acari</taxon>
        <taxon>Acariformes</taxon>
        <taxon>Sarcoptiformes</taxon>
        <taxon>Astigmata</taxon>
        <taxon>Glycyphagoidea</taxon>
        <taxon>Echimyopodidae</taxon>
        <taxon>Blomia</taxon>
    </lineage>
</organism>
<keyword evidence="2" id="KW-1185">Reference proteome</keyword>
<name>A0A9Q0M8K2_BLOTA</name>
<dbReference type="EMBL" id="JAPWDV010000002">
    <property type="protein sequence ID" value="KAJ6220789.1"/>
    <property type="molecule type" value="Genomic_DNA"/>
</dbReference>
<accession>A0A9Q0M8K2</accession>
<comment type="caution">
    <text evidence="1">The sequence shown here is derived from an EMBL/GenBank/DDBJ whole genome shotgun (WGS) entry which is preliminary data.</text>
</comment>
<dbReference type="AlphaFoldDB" id="A0A9Q0M8K2"/>
<dbReference type="Proteomes" id="UP001142055">
    <property type="component" value="Chromosome 2"/>
</dbReference>
<evidence type="ECO:0000313" key="1">
    <source>
        <dbReference type="EMBL" id="KAJ6220789.1"/>
    </source>
</evidence>
<evidence type="ECO:0000313" key="2">
    <source>
        <dbReference type="Proteomes" id="UP001142055"/>
    </source>
</evidence>
<reference evidence="1" key="1">
    <citation type="submission" date="2022-12" db="EMBL/GenBank/DDBJ databases">
        <title>Genome assemblies of Blomia tropicalis.</title>
        <authorList>
            <person name="Cui Y."/>
        </authorList>
    </citation>
    <scope>NUCLEOTIDE SEQUENCE</scope>
    <source>
        <tissue evidence="1">Adult mites</tissue>
    </source>
</reference>
<proteinExistence type="predicted"/>
<gene>
    <name evidence="1" type="ORF">RDWZM_006601</name>
</gene>